<reference evidence="2" key="1">
    <citation type="journal article" date="2022" name="Int. J. Mol. Sci.">
        <title>Draft Genome of Tanacetum Coccineum: Genomic Comparison of Closely Related Tanacetum-Family Plants.</title>
        <authorList>
            <person name="Yamashiro T."/>
            <person name="Shiraishi A."/>
            <person name="Nakayama K."/>
            <person name="Satake H."/>
        </authorList>
    </citation>
    <scope>NUCLEOTIDE SEQUENCE</scope>
</reference>
<comment type="caution">
    <text evidence="2">The sequence shown here is derived from an EMBL/GenBank/DDBJ whole genome shotgun (WGS) entry which is preliminary data.</text>
</comment>
<feature type="region of interest" description="Disordered" evidence="1">
    <location>
        <begin position="195"/>
        <end position="280"/>
    </location>
</feature>
<name>A0ABQ5H949_9ASTR</name>
<evidence type="ECO:0000313" key="3">
    <source>
        <dbReference type="Proteomes" id="UP001151760"/>
    </source>
</evidence>
<feature type="compositionally biased region" description="Basic and acidic residues" evidence="1">
    <location>
        <begin position="212"/>
        <end position="241"/>
    </location>
</feature>
<reference evidence="2" key="2">
    <citation type="submission" date="2022-01" db="EMBL/GenBank/DDBJ databases">
        <authorList>
            <person name="Yamashiro T."/>
            <person name="Shiraishi A."/>
            <person name="Satake H."/>
            <person name="Nakayama K."/>
        </authorList>
    </citation>
    <scope>NUCLEOTIDE SEQUENCE</scope>
</reference>
<gene>
    <name evidence="2" type="ORF">Tco_1058094</name>
</gene>
<dbReference type="Proteomes" id="UP001151760">
    <property type="component" value="Unassembled WGS sequence"/>
</dbReference>
<evidence type="ECO:0000313" key="2">
    <source>
        <dbReference type="EMBL" id="GJT83752.1"/>
    </source>
</evidence>
<feature type="region of interest" description="Disordered" evidence="1">
    <location>
        <begin position="144"/>
        <end position="172"/>
    </location>
</feature>
<accession>A0ABQ5H949</accession>
<protein>
    <submittedName>
        <fullName evidence="2">Uncharacterized protein</fullName>
    </submittedName>
</protein>
<sequence>MDTTRVQQKALDDELVAPANRLKIGKSNLRLSSIIKSKEPTLQVALDTLKLTPFYNAFEISTDVPEIYMQEFWVTVSRHHSSFCFKLNGKIHTINIDNFIDILKIYPKFLGQKFDEPPLEEEILSFIIDLRHTGEIKFLSNVNTKPTQASRGKRIKTSAKGDKAAKMKQSATKSKGLTVLSEVALSEADQMKLATKRSKKEFHSSHASGSGDRVDIQSKVPDEQQHTISDDQEKEKEKEKANDDDEVSSDQKVSTPPDYEISDEEENQEDDKDGYGKNKK</sequence>
<proteinExistence type="predicted"/>
<keyword evidence="3" id="KW-1185">Reference proteome</keyword>
<dbReference type="EMBL" id="BQNB010019290">
    <property type="protein sequence ID" value="GJT83752.1"/>
    <property type="molecule type" value="Genomic_DNA"/>
</dbReference>
<organism evidence="2 3">
    <name type="scientific">Tanacetum coccineum</name>
    <dbReference type="NCBI Taxonomy" id="301880"/>
    <lineage>
        <taxon>Eukaryota</taxon>
        <taxon>Viridiplantae</taxon>
        <taxon>Streptophyta</taxon>
        <taxon>Embryophyta</taxon>
        <taxon>Tracheophyta</taxon>
        <taxon>Spermatophyta</taxon>
        <taxon>Magnoliopsida</taxon>
        <taxon>eudicotyledons</taxon>
        <taxon>Gunneridae</taxon>
        <taxon>Pentapetalae</taxon>
        <taxon>asterids</taxon>
        <taxon>campanulids</taxon>
        <taxon>Asterales</taxon>
        <taxon>Asteraceae</taxon>
        <taxon>Asteroideae</taxon>
        <taxon>Anthemideae</taxon>
        <taxon>Anthemidinae</taxon>
        <taxon>Tanacetum</taxon>
    </lineage>
</organism>
<feature type="compositionally biased region" description="Acidic residues" evidence="1">
    <location>
        <begin position="260"/>
        <end position="272"/>
    </location>
</feature>
<evidence type="ECO:0000256" key="1">
    <source>
        <dbReference type="SAM" id="MobiDB-lite"/>
    </source>
</evidence>